<protein>
    <recommendedName>
        <fullName evidence="2">Chromo domain-containing protein</fullName>
    </recommendedName>
</protein>
<dbReference type="InterPro" id="IPR023780">
    <property type="entry name" value="Chromo_domain"/>
</dbReference>
<dbReference type="OMA" id="PRHEQEF"/>
<organism evidence="3 4">
    <name type="scientific">Uncinula necator</name>
    <name type="common">Grape powdery mildew</name>
    <dbReference type="NCBI Taxonomy" id="52586"/>
    <lineage>
        <taxon>Eukaryota</taxon>
        <taxon>Fungi</taxon>
        <taxon>Dikarya</taxon>
        <taxon>Ascomycota</taxon>
        <taxon>Pezizomycotina</taxon>
        <taxon>Leotiomycetes</taxon>
        <taxon>Erysiphales</taxon>
        <taxon>Erysiphaceae</taxon>
        <taxon>Erysiphe</taxon>
    </lineage>
</organism>
<evidence type="ECO:0000256" key="1">
    <source>
        <dbReference type="ARBA" id="ARBA00011353"/>
    </source>
</evidence>
<dbReference type="InterPro" id="IPR000953">
    <property type="entry name" value="Chromo/chromo_shadow_dom"/>
</dbReference>
<dbReference type="Proteomes" id="UP000030854">
    <property type="component" value="Unassembled WGS sequence"/>
</dbReference>
<dbReference type="AlphaFoldDB" id="A0A0B1NZ61"/>
<dbReference type="HOGENOM" id="CLU_000384_6_8_1"/>
<dbReference type="STRING" id="52586.A0A0B1NZ61"/>
<proteinExistence type="predicted"/>
<accession>A0A0B1NZ61</accession>
<keyword evidence="4" id="KW-1185">Reference proteome</keyword>
<dbReference type="GO" id="GO:0006338">
    <property type="term" value="P:chromatin remodeling"/>
    <property type="evidence" value="ECO:0007669"/>
    <property type="project" value="UniProtKB-ARBA"/>
</dbReference>
<evidence type="ECO:0000313" key="3">
    <source>
        <dbReference type="EMBL" id="KHJ30285.1"/>
    </source>
</evidence>
<comment type="caution">
    <text evidence="3">The sequence shown here is derived from an EMBL/GenBank/DDBJ whole genome shotgun (WGS) entry which is preliminary data.</text>
</comment>
<evidence type="ECO:0000313" key="4">
    <source>
        <dbReference type="Proteomes" id="UP000030854"/>
    </source>
</evidence>
<gene>
    <name evidence="3" type="ORF">EV44_g3273</name>
</gene>
<dbReference type="EMBL" id="JNVN01004577">
    <property type="protein sequence ID" value="KHJ30285.1"/>
    <property type="molecule type" value="Genomic_DNA"/>
</dbReference>
<reference evidence="3 4" key="1">
    <citation type="journal article" date="2014" name="BMC Genomics">
        <title>Adaptive genomic structural variation in the grape powdery mildew pathogen, Erysiphe necator.</title>
        <authorList>
            <person name="Jones L."/>
            <person name="Riaz S."/>
            <person name="Morales-Cruz A."/>
            <person name="Amrine K.C."/>
            <person name="McGuire B."/>
            <person name="Gubler W.D."/>
            <person name="Walker M.A."/>
            <person name="Cantu D."/>
        </authorList>
    </citation>
    <scope>NUCLEOTIDE SEQUENCE [LARGE SCALE GENOMIC DNA]</scope>
    <source>
        <strain evidence="4">c</strain>
    </source>
</reference>
<feature type="domain" description="Chromo" evidence="2">
    <location>
        <begin position="116"/>
        <end position="176"/>
    </location>
</feature>
<dbReference type="PROSITE" id="PS50013">
    <property type="entry name" value="CHROMO_2"/>
    <property type="match status" value="1"/>
</dbReference>
<name>A0A0B1NZ61_UNCNE</name>
<evidence type="ECO:0000259" key="2">
    <source>
        <dbReference type="PROSITE" id="PS50013"/>
    </source>
</evidence>
<dbReference type="InterPro" id="IPR016197">
    <property type="entry name" value="Chromo-like_dom_sf"/>
</dbReference>
<dbReference type="SUPFAM" id="SSF54160">
    <property type="entry name" value="Chromo domain-like"/>
    <property type="match status" value="1"/>
</dbReference>
<dbReference type="Gene3D" id="2.40.50.40">
    <property type="match status" value="1"/>
</dbReference>
<dbReference type="Pfam" id="PF00385">
    <property type="entry name" value="Chromo"/>
    <property type="match status" value="1"/>
</dbReference>
<sequence length="197" mass="23079">MAQVAMAWRQQLMEDKSNKNRQQQEIFKIGDRVWLNLKNITTPRPSKKFAWLHSKYKITKIISPHVVELDIPIGIHPRFHVDLLKRAANDPLPSQKQEDYQPDAIDPKIPRHEQEFEIDRILRATTRGRGRGIQRLVLVKWKGQAEPTWEPRSSLQETEALDKFEELYGTSDDVGENIGMQTGRFLRSMKKKKKNDE</sequence>
<dbReference type="SMART" id="SM00298">
    <property type="entry name" value="CHROMO"/>
    <property type="match status" value="1"/>
</dbReference>
<comment type="subunit">
    <text evidence="1">Component of the NuA4 histone acetyltransferase complex.</text>
</comment>